<name>A0A1H9I8X2_9HYPH</name>
<dbReference type="InterPro" id="IPR036388">
    <property type="entry name" value="WH-like_DNA-bd_sf"/>
</dbReference>
<organism evidence="3 4">
    <name type="scientific">Faunimonas pinastri</name>
    <dbReference type="NCBI Taxonomy" id="1855383"/>
    <lineage>
        <taxon>Bacteria</taxon>
        <taxon>Pseudomonadati</taxon>
        <taxon>Pseudomonadota</taxon>
        <taxon>Alphaproteobacteria</taxon>
        <taxon>Hyphomicrobiales</taxon>
        <taxon>Afifellaceae</taxon>
        <taxon>Faunimonas</taxon>
    </lineage>
</organism>
<dbReference type="Pfam" id="PF00486">
    <property type="entry name" value="Trans_reg_C"/>
    <property type="match status" value="1"/>
</dbReference>
<proteinExistence type="predicted"/>
<evidence type="ECO:0000256" key="1">
    <source>
        <dbReference type="ARBA" id="ARBA00023125"/>
    </source>
</evidence>
<evidence type="ECO:0000313" key="3">
    <source>
        <dbReference type="EMBL" id="SEQ71000.1"/>
    </source>
</evidence>
<sequence>MDVNARLDALQAEIDRLQDRIEILEAAMGMEFLAPVEFRLTGSENRVLGVLLKRDLATRNALLAALYRDDGRDQPEEKIIDVFICKLRAKLRPFGLEIATHWGNGWSMTPAMKARIHEIEGHA</sequence>
<keyword evidence="1" id="KW-0238">DNA-binding</keyword>
<dbReference type="SMART" id="SM00862">
    <property type="entry name" value="Trans_reg_C"/>
    <property type="match status" value="1"/>
</dbReference>
<dbReference type="GO" id="GO:0003677">
    <property type="term" value="F:DNA binding"/>
    <property type="evidence" value="ECO:0007669"/>
    <property type="project" value="UniProtKB-KW"/>
</dbReference>
<evidence type="ECO:0000259" key="2">
    <source>
        <dbReference type="SMART" id="SM00862"/>
    </source>
</evidence>
<dbReference type="InterPro" id="IPR001867">
    <property type="entry name" value="OmpR/PhoB-type_DNA-bd"/>
</dbReference>
<dbReference type="InterPro" id="IPR016032">
    <property type="entry name" value="Sig_transdc_resp-reg_C-effctor"/>
</dbReference>
<accession>A0A1H9I8X2</accession>
<dbReference type="GO" id="GO:0000160">
    <property type="term" value="P:phosphorelay signal transduction system"/>
    <property type="evidence" value="ECO:0007669"/>
    <property type="project" value="InterPro"/>
</dbReference>
<reference evidence="3 4" key="1">
    <citation type="submission" date="2016-10" db="EMBL/GenBank/DDBJ databases">
        <authorList>
            <person name="de Groot N.N."/>
        </authorList>
    </citation>
    <scope>NUCLEOTIDE SEQUENCE [LARGE SCALE GENOMIC DNA]</scope>
    <source>
        <strain evidence="3 4">A52C2</strain>
    </source>
</reference>
<dbReference type="RefSeq" id="WP_092496595.1">
    <property type="nucleotide sequence ID" value="NZ_FOFG01000007.1"/>
</dbReference>
<dbReference type="OrthoDB" id="8237486at2"/>
<protein>
    <submittedName>
        <fullName evidence="3">Two-component system, cell cycle response regulator CtrA</fullName>
    </submittedName>
</protein>
<gene>
    <name evidence="3" type="ORF">SAMN05216548_10721</name>
</gene>
<dbReference type="EMBL" id="FOFG01000007">
    <property type="protein sequence ID" value="SEQ71000.1"/>
    <property type="molecule type" value="Genomic_DNA"/>
</dbReference>
<dbReference type="Proteomes" id="UP000199647">
    <property type="component" value="Unassembled WGS sequence"/>
</dbReference>
<evidence type="ECO:0000313" key="4">
    <source>
        <dbReference type="Proteomes" id="UP000199647"/>
    </source>
</evidence>
<dbReference type="GO" id="GO:0006355">
    <property type="term" value="P:regulation of DNA-templated transcription"/>
    <property type="evidence" value="ECO:0007669"/>
    <property type="project" value="InterPro"/>
</dbReference>
<dbReference type="AlphaFoldDB" id="A0A1H9I8X2"/>
<dbReference type="Gene3D" id="1.10.10.10">
    <property type="entry name" value="Winged helix-like DNA-binding domain superfamily/Winged helix DNA-binding domain"/>
    <property type="match status" value="1"/>
</dbReference>
<dbReference type="SUPFAM" id="SSF46894">
    <property type="entry name" value="C-terminal effector domain of the bipartite response regulators"/>
    <property type="match status" value="1"/>
</dbReference>
<dbReference type="STRING" id="1855383.SAMN05216548_10721"/>
<keyword evidence="4" id="KW-1185">Reference proteome</keyword>
<feature type="domain" description="OmpR/PhoB-type" evidence="2">
    <location>
        <begin position="35"/>
        <end position="108"/>
    </location>
</feature>